<protein>
    <recommendedName>
        <fullName evidence="2">eRF1 domain-containing protein</fullName>
    </recommendedName>
</protein>
<comment type="caution">
    <text evidence="1">The sequence shown here is derived from an EMBL/GenBank/DDBJ whole genome shotgun (WGS) entry which is preliminary data.</text>
</comment>
<dbReference type="Gene3D" id="3.30.1330.30">
    <property type="match status" value="1"/>
</dbReference>
<proteinExistence type="predicted"/>
<feature type="non-terminal residue" evidence="1">
    <location>
        <position position="1"/>
    </location>
</feature>
<dbReference type="EMBL" id="LAZR01004525">
    <property type="protein sequence ID" value="KKN07809.1"/>
    <property type="molecule type" value="Genomic_DNA"/>
</dbReference>
<sequence>VFNLPTSPLNRIIFDQNPYIHPLSEILDQYHRIFALTFDRREAKWYDIFMGEISLLENLIEDVPSKVREGGWEGYESKRIERHIATHLHDYFKKISQKTFEIFKKNHFDWFFLGCREKYRSDFEPLIHPYLKARLKSWLKAMPSDSPTAVLKESLELEKKLKKGEEDEIVHRLVSELEKGGLATSGLKRTLRSLNRGEAQILITTRDFSKPGRICPKCSFLFVDELRCPSCKRKTNPLVDVIDEAVEAAMDKNCQVRHIIPPSKLDRFGKIGAFLRYKASM</sequence>
<dbReference type="AlphaFoldDB" id="A0A0F9MQ67"/>
<dbReference type="Gene3D" id="3.30.420.60">
    <property type="entry name" value="eRF1 domain 2"/>
    <property type="match status" value="1"/>
</dbReference>
<dbReference type="Pfam" id="PF18854">
    <property type="entry name" value="baeRF_family10"/>
    <property type="match status" value="1"/>
</dbReference>
<gene>
    <name evidence="1" type="ORF">LCGC14_1063260</name>
</gene>
<reference evidence="1" key="1">
    <citation type="journal article" date="2015" name="Nature">
        <title>Complex archaea that bridge the gap between prokaryotes and eukaryotes.</title>
        <authorList>
            <person name="Spang A."/>
            <person name="Saw J.H."/>
            <person name="Jorgensen S.L."/>
            <person name="Zaremba-Niedzwiedzka K."/>
            <person name="Martijn J."/>
            <person name="Lind A.E."/>
            <person name="van Eijk R."/>
            <person name="Schleper C."/>
            <person name="Guy L."/>
            <person name="Ettema T.J."/>
        </authorList>
    </citation>
    <scope>NUCLEOTIDE SEQUENCE</scope>
</reference>
<dbReference type="InterPro" id="IPR029064">
    <property type="entry name" value="Ribosomal_eL30-like_sf"/>
</dbReference>
<organism evidence="1">
    <name type="scientific">marine sediment metagenome</name>
    <dbReference type="NCBI Taxonomy" id="412755"/>
    <lineage>
        <taxon>unclassified sequences</taxon>
        <taxon>metagenomes</taxon>
        <taxon>ecological metagenomes</taxon>
    </lineage>
</organism>
<evidence type="ECO:0000313" key="1">
    <source>
        <dbReference type="EMBL" id="KKN07809.1"/>
    </source>
</evidence>
<dbReference type="SUPFAM" id="SSF55315">
    <property type="entry name" value="L30e-like"/>
    <property type="match status" value="1"/>
</dbReference>
<dbReference type="InterPro" id="IPR042226">
    <property type="entry name" value="eFR1_2_sf"/>
</dbReference>
<evidence type="ECO:0008006" key="2">
    <source>
        <dbReference type="Google" id="ProtNLM"/>
    </source>
</evidence>
<name>A0A0F9MQ67_9ZZZZ</name>
<dbReference type="InterPro" id="IPR041202">
    <property type="entry name" value="BaeRF_family10"/>
</dbReference>
<accession>A0A0F9MQ67</accession>